<dbReference type="InterPro" id="IPR036390">
    <property type="entry name" value="WH_DNA-bd_sf"/>
</dbReference>
<dbReference type="InterPro" id="IPR036388">
    <property type="entry name" value="WH-like_DNA-bd_sf"/>
</dbReference>
<dbReference type="PANTHER" id="PTHR30118">
    <property type="entry name" value="HTH-TYPE TRANSCRIPTIONAL REGULATOR LEUO-RELATED"/>
    <property type="match status" value="1"/>
</dbReference>
<dbReference type="InterPro" id="IPR005119">
    <property type="entry name" value="LysR_subst-bd"/>
</dbReference>
<dbReference type="InterPro" id="IPR050389">
    <property type="entry name" value="LysR-type_TF"/>
</dbReference>
<dbReference type="GO" id="GO:0003677">
    <property type="term" value="F:DNA binding"/>
    <property type="evidence" value="ECO:0007669"/>
    <property type="project" value="UniProtKB-KW"/>
</dbReference>
<name>A0A4U1BIF9_9GAMM</name>
<sequence>MSNEYGMDSLCEITLFNILVFVRLYTVLNSQVVAKTLQVPPSKISRALASLRQNLGDPLFIRRQYGFQATPMATRIFPEMERLLQHAQALARQLQPASEERQRVVLSVPAPLRAGLTQHLNFSCRRHEAAIDVVTRTWSGPVTEEMGRNQVDIGVFCSQQGYPKMGSELVAENRATYLVGAADHEIWKEAPLTLEALLRYPQVVTEMTEINDEEDMLERAARALGRELIPVARVNSLAELVEMVVDSPNLSQVCGSQAVGFLRSVHGIRVQRLPEEVRETVLRLNFGERVPGFHMLQRTGHRAPPWLVESVREFVRDAAELID</sequence>
<evidence type="ECO:0000256" key="1">
    <source>
        <dbReference type="ARBA" id="ARBA00009437"/>
    </source>
</evidence>
<dbReference type="Pfam" id="PF00126">
    <property type="entry name" value="HTH_1"/>
    <property type="match status" value="1"/>
</dbReference>
<gene>
    <name evidence="6" type="ORF">FCL40_00815</name>
</gene>
<dbReference type="InterPro" id="IPR000847">
    <property type="entry name" value="LysR_HTH_N"/>
</dbReference>
<comment type="caution">
    <text evidence="6">The sequence shown here is derived from an EMBL/GenBank/DDBJ whole genome shotgun (WGS) entry which is preliminary data.</text>
</comment>
<dbReference type="Gene3D" id="1.10.10.10">
    <property type="entry name" value="Winged helix-like DNA-binding domain superfamily/Winged helix DNA-binding domain"/>
    <property type="match status" value="1"/>
</dbReference>
<evidence type="ECO:0000256" key="3">
    <source>
        <dbReference type="ARBA" id="ARBA00023125"/>
    </source>
</evidence>
<dbReference type="Pfam" id="PF03466">
    <property type="entry name" value="LysR_substrate"/>
    <property type="match status" value="1"/>
</dbReference>
<evidence type="ECO:0000256" key="4">
    <source>
        <dbReference type="ARBA" id="ARBA00023163"/>
    </source>
</evidence>
<dbReference type="EMBL" id="SWCI01000001">
    <property type="protein sequence ID" value="TKB51129.1"/>
    <property type="molecule type" value="Genomic_DNA"/>
</dbReference>
<keyword evidence="3" id="KW-0238">DNA-binding</keyword>
<keyword evidence="4" id="KW-0804">Transcription</keyword>
<evidence type="ECO:0000313" key="7">
    <source>
        <dbReference type="Proteomes" id="UP000305674"/>
    </source>
</evidence>
<keyword evidence="7" id="KW-1185">Reference proteome</keyword>
<protein>
    <submittedName>
        <fullName evidence="6">LysR family transcriptional regulator</fullName>
    </submittedName>
</protein>
<evidence type="ECO:0000313" key="6">
    <source>
        <dbReference type="EMBL" id="TKB51129.1"/>
    </source>
</evidence>
<dbReference type="OrthoDB" id="6396370at2"/>
<proteinExistence type="inferred from homology"/>
<accession>A0A4U1BIF9</accession>
<evidence type="ECO:0000256" key="2">
    <source>
        <dbReference type="ARBA" id="ARBA00023015"/>
    </source>
</evidence>
<comment type="similarity">
    <text evidence="1">Belongs to the LysR transcriptional regulatory family.</text>
</comment>
<evidence type="ECO:0000259" key="5">
    <source>
        <dbReference type="PROSITE" id="PS50931"/>
    </source>
</evidence>
<organism evidence="6 7">
    <name type="scientific">Ferrimonas sediminicola</name>
    <dbReference type="NCBI Taxonomy" id="2569538"/>
    <lineage>
        <taxon>Bacteria</taxon>
        <taxon>Pseudomonadati</taxon>
        <taxon>Pseudomonadota</taxon>
        <taxon>Gammaproteobacteria</taxon>
        <taxon>Alteromonadales</taxon>
        <taxon>Ferrimonadaceae</taxon>
        <taxon>Ferrimonas</taxon>
    </lineage>
</organism>
<keyword evidence="2" id="KW-0805">Transcription regulation</keyword>
<dbReference type="Gene3D" id="3.40.190.10">
    <property type="entry name" value="Periplasmic binding protein-like II"/>
    <property type="match status" value="2"/>
</dbReference>
<feature type="domain" description="HTH lysR-type" evidence="5">
    <location>
        <begin position="20"/>
        <end position="70"/>
    </location>
</feature>
<dbReference type="SUPFAM" id="SSF46785">
    <property type="entry name" value="Winged helix' DNA-binding domain"/>
    <property type="match status" value="1"/>
</dbReference>
<dbReference type="Proteomes" id="UP000305674">
    <property type="component" value="Unassembled WGS sequence"/>
</dbReference>
<dbReference type="PROSITE" id="PS50931">
    <property type="entry name" value="HTH_LYSR"/>
    <property type="match status" value="1"/>
</dbReference>
<dbReference type="GO" id="GO:0003700">
    <property type="term" value="F:DNA-binding transcription factor activity"/>
    <property type="evidence" value="ECO:0007669"/>
    <property type="project" value="InterPro"/>
</dbReference>
<dbReference type="AlphaFoldDB" id="A0A4U1BIF9"/>
<dbReference type="SUPFAM" id="SSF53850">
    <property type="entry name" value="Periplasmic binding protein-like II"/>
    <property type="match status" value="1"/>
</dbReference>
<reference evidence="6 7" key="1">
    <citation type="submission" date="2019-04" db="EMBL/GenBank/DDBJ databases">
        <authorList>
            <person name="Hwang J.C."/>
        </authorList>
    </citation>
    <scope>NUCLEOTIDE SEQUENCE [LARGE SCALE GENOMIC DNA]</scope>
    <source>
        <strain evidence="6 7">IMCC35001</strain>
    </source>
</reference>
<dbReference type="PANTHER" id="PTHR30118:SF11">
    <property type="entry name" value="HTH-TYPE TRANSCRIPTIONAL REGULATOR YIDZ"/>
    <property type="match status" value="1"/>
</dbReference>